<protein>
    <submittedName>
        <fullName evidence="1">Uncharacterized protein</fullName>
    </submittedName>
</protein>
<name>A0A4C2AA74_EUMVA</name>
<dbReference type="Proteomes" id="UP000299102">
    <property type="component" value="Unassembled WGS sequence"/>
</dbReference>
<dbReference type="EMBL" id="BGZK01002681">
    <property type="protein sequence ID" value="GBP95777.1"/>
    <property type="molecule type" value="Genomic_DNA"/>
</dbReference>
<evidence type="ECO:0000313" key="2">
    <source>
        <dbReference type="Proteomes" id="UP000299102"/>
    </source>
</evidence>
<organism evidence="1 2">
    <name type="scientific">Eumeta variegata</name>
    <name type="common">Bagworm moth</name>
    <name type="synonym">Eumeta japonica</name>
    <dbReference type="NCBI Taxonomy" id="151549"/>
    <lineage>
        <taxon>Eukaryota</taxon>
        <taxon>Metazoa</taxon>
        <taxon>Ecdysozoa</taxon>
        <taxon>Arthropoda</taxon>
        <taxon>Hexapoda</taxon>
        <taxon>Insecta</taxon>
        <taxon>Pterygota</taxon>
        <taxon>Neoptera</taxon>
        <taxon>Endopterygota</taxon>
        <taxon>Lepidoptera</taxon>
        <taxon>Glossata</taxon>
        <taxon>Ditrysia</taxon>
        <taxon>Tineoidea</taxon>
        <taxon>Psychidae</taxon>
        <taxon>Oiketicinae</taxon>
        <taxon>Eumeta</taxon>
    </lineage>
</organism>
<keyword evidence="2" id="KW-1185">Reference proteome</keyword>
<dbReference type="AlphaFoldDB" id="A0A4C2AA74"/>
<evidence type="ECO:0000313" key="1">
    <source>
        <dbReference type="EMBL" id="GBP95777.1"/>
    </source>
</evidence>
<sequence>MSSHVIATRERGFQGHTWHTNEMAIIASKTNCTTSMTDGRRYTCSRAKPSGPAPPGPRPRVGEYGAFNLPVPGLKYYSTELSTPPRWNVQMLLN</sequence>
<proteinExistence type="predicted"/>
<reference evidence="1 2" key="1">
    <citation type="journal article" date="2019" name="Commun. Biol.">
        <title>The bagworm genome reveals a unique fibroin gene that provides high tensile strength.</title>
        <authorList>
            <person name="Kono N."/>
            <person name="Nakamura H."/>
            <person name="Ohtoshi R."/>
            <person name="Tomita M."/>
            <person name="Numata K."/>
            <person name="Arakawa K."/>
        </authorList>
    </citation>
    <scope>NUCLEOTIDE SEQUENCE [LARGE SCALE GENOMIC DNA]</scope>
</reference>
<gene>
    <name evidence="1" type="ORF">EVAR_70993_1</name>
</gene>
<accession>A0A4C2AA74</accession>
<comment type="caution">
    <text evidence="1">The sequence shown here is derived from an EMBL/GenBank/DDBJ whole genome shotgun (WGS) entry which is preliminary data.</text>
</comment>